<proteinExistence type="predicted"/>
<feature type="coiled-coil region" evidence="1">
    <location>
        <begin position="249"/>
        <end position="327"/>
    </location>
</feature>
<evidence type="ECO:0000256" key="1">
    <source>
        <dbReference type="SAM" id="Coils"/>
    </source>
</evidence>
<feature type="transmembrane region" description="Helical" evidence="2">
    <location>
        <begin position="20"/>
        <end position="39"/>
    </location>
</feature>
<keyword evidence="4" id="KW-1185">Reference proteome</keyword>
<protein>
    <submittedName>
        <fullName evidence="3">Uncharacterized protein</fullName>
    </submittedName>
</protein>
<keyword evidence="2" id="KW-1133">Transmembrane helix</keyword>
<accession>A0A4Y1WRQ9</accession>
<dbReference type="GeneID" id="78341800"/>
<gene>
    <name evidence="3" type="ORF">A5CBH24_10830</name>
</gene>
<evidence type="ECO:0000313" key="4">
    <source>
        <dbReference type="Proteomes" id="UP000318946"/>
    </source>
</evidence>
<dbReference type="RefSeq" id="WP_141412430.1">
    <property type="nucleotide sequence ID" value="NZ_AP019735.1"/>
</dbReference>
<dbReference type="OrthoDB" id="9960652at2"/>
<keyword evidence="1" id="KW-0175">Coiled coil</keyword>
<dbReference type="EMBL" id="AP019735">
    <property type="protein sequence ID" value="BBL03770.1"/>
    <property type="molecule type" value="Genomic_DNA"/>
</dbReference>
<name>A0A4Y1WRQ9_9BACT</name>
<keyword evidence="2" id="KW-0812">Transmembrane</keyword>
<dbReference type="Proteomes" id="UP000318946">
    <property type="component" value="Chromosome"/>
</dbReference>
<reference evidence="4" key="1">
    <citation type="submission" date="2019-06" db="EMBL/GenBank/DDBJ databases">
        <title>Alistipes onderdonkii subsp. vulgaris subsp. nov., Alistipes dispar sp. nov. and Alistipes communis sp. nov., isolated from human faeces, and creation of Alistipes onderdonkii subsp. onderdonkii subsp. nov.</title>
        <authorList>
            <person name="Sakamoto M."/>
            <person name="Ikeyama N."/>
            <person name="Ogata Y."/>
            <person name="Suda W."/>
            <person name="Iino T."/>
            <person name="Hattori M."/>
            <person name="Ohkuma M."/>
        </authorList>
    </citation>
    <scope>NUCLEOTIDE SEQUENCE [LARGE SCALE GENOMIC DNA]</scope>
    <source>
        <strain evidence="4">5CBH24</strain>
    </source>
</reference>
<evidence type="ECO:0000313" key="3">
    <source>
        <dbReference type="EMBL" id="BBL03770.1"/>
    </source>
</evidence>
<sequence length="332" mass="39304">MAHFRDMKIYYKAMHTKYGVVFLVVLLIFIVLFICFLICSQHKFEQSQNQIKELYVEHIQKADSLYLNLVTYNRNIVDGIQNATAKTLADSMIKVTLANTRSLTRAQSDKLSMIIKTHFDEVESIHQKYDERLLRDSLRLNTERELLNGQTKTMIDLHLNKIEHEYSNITMWAAVLTIIFLVFSFYSIFKMDELIQQGNDGVKEIRQLKTQGEKTIEDLNTNGNNLLEDIKIKIRRFIFQQQRSMMNSNAEFERTKENIEQRYNESIQNLNQAQELFNQRGGEILRNFEIQMEDLRRKKEQEFDNQRGEFKRLIEELNNILDHLKSQTTSGN</sequence>
<dbReference type="AlphaFoldDB" id="A0A4Y1WRQ9"/>
<feature type="transmembrane region" description="Helical" evidence="2">
    <location>
        <begin position="169"/>
        <end position="189"/>
    </location>
</feature>
<evidence type="ECO:0000256" key="2">
    <source>
        <dbReference type="SAM" id="Phobius"/>
    </source>
</evidence>
<dbReference type="KEGG" id="acou:A5CBH24_10830"/>
<organism evidence="3 4">
    <name type="scientific">Alistipes communis</name>
    <dbReference type="NCBI Taxonomy" id="2585118"/>
    <lineage>
        <taxon>Bacteria</taxon>
        <taxon>Pseudomonadati</taxon>
        <taxon>Bacteroidota</taxon>
        <taxon>Bacteroidia</taxon>
        <taxon>Bacteroidales</taxon>
        <taxon>Rikenellaceae</taxon>
        <taxon>Alistipes</taxon>
    </lineage>
</organism>
<keyword evidence="2" id="KW-0472">Membrane</keyword>